<name>A0A5Q0CER9_9HYPH</name>
<keyword evidence="1" id="KW-0614">Plasmid</keyword>
<dbReference type="EMBL" id="CP043499">
    <property type="protein sequence ID" value="QFY63843.1"/>
    <property type="molecule type" value="Genomic_DNA"/>
</dbReference>
<geneLocation type="plasmid" evidence="1 2">
    <name>unnamed</name>
</geneLocation>
<evidence type="ECO:0000313" key="1">
    <source>
        <dbReference type="EMBL" id="QFY63843.1"/>
    </source>
</evidence>
<protein>
    <submittedName>
        <fullName evidence="1">Uncharacterized protein</fullName>
    </submittedName>
</protein>
<keyword evidence="2" id="KW-1185">Reference proteome</keyword>
<accession>A0A5Q0CER9</accession>
<dbReference type="RefSeq" id="WP_153273790.1">
    <property type="nucleotide sequence ID" value="NZ_CP043499.1"/>
</dbReference>
<sequence>MIGRQAIIVMDAGNAHKAVHITEDAMDGMDERSATFPAAQMSVFEKVASLKFERGELAFDGDIWITEEDICNLGRDRPH</sequence>
<evidence type="ECO:0000313" key="2">
    <source>
        <dbReference type="Proteomes" id="UP000326881"/>
    </source>
</evidence>
<organism evidence="1 2">
    <name type="scientific">Rhizobium grahamii</name>
    <dbReference type="NCBI Taxonomy" id="1120045"/>
    <lineage>
        <taxon>Bacteria</taxon>
        <taxon>Pseudomonadati</taxon>
        <taxon>Pseudomonadota</taxon>
        <taxon>Alphaproteobacteria</taxon>
        <taxon>Hyphomicrobiales</taxon>
        <taxon>Rhizobiaceae</taxon>
        <taxon>Rhizobium/Agrobacterium group</taxon>
        <taxon>Rhizobium</taxon>
    </lineage>
</organism>
<gene>
    <name evidence="1" type="ORF">FZ934_26910</name>
</gene>
<dbReference type="AlphaFoldDB" id="A0A5Q0CER9"/>
<reference evidence="1 2" key="1">
    <citation type="submission" date="2019-08" db="EMBL/GenBank/DDBJ databases">
        <title>Prosopis cineraria nodule microbiome.</title>
        <authorList>
            <person name="Ali R."/>
            <person name="Chaluvadi S.R."/>
            <person name="Wang X."/>
        </authorList>
    </citation>
    <scope>NUCLEOTIDE SEQUENCE [LARGE SCALE GENOMIC DNA]</scope>
    <source>
        <strain evidence="1 2">BG7</strain>
        <plasmid evidence="1 2">unnamed</plasmid>
    </source>
</reference>
<dbReference type="OrthoDB" id="8369649at2"/>
<proteinExistence type="predicted"/>
<dbReference type="KEGG" id="rgr:FZ934_26910"/>
<dbReference type="Proteomes" id="UP000326881">
    <property type="component" value="Plasmid unnamed"/>
</dbReference>